<keyword evidence="3" id="KW-1185">Reference proteome</keyword>
<dbReference type="AlphaFoldDB" id="L8WL27"/>
<sequence>MSIPVPPPPPVPDPKLDATTLSTQLPQAQVENLRYKIIQIMESINGLLVTLNTGGMQLAAGPNDQIQRSPLENPHSSRKSLDSAYTKRGYWV</sequence>
<feature type="region of interest" description="Disordered" evidence="1">
    <location>
        <begin position="62"/>
        <end position="92"/>
    </location>
</feature>
<proteinExistence type="predicted"/>
<protein>
    <submittedName>
        <fullName evidence="2">Uncharacterized protein</fullName>
    </submittedName>
</protein>
<comment type="caution">
    <text evidence="2">The sequence shown here is derived from an EMBL/GenBank/DDBJ whole genome shotgun (WGS) entry which is preliminary data.</text>
</comment>
<dbReference type="OrthoDB" id="5568181at2759"/>
<dbReference type="HOGENOM" id="CLU_2414809_0_0_1"/>
<reference evidence="2 3" key="1">
    <citation type="journal article" date="2013" name="Nat. Commun.">
        <title>The evolution and pathogenic mechanisms of the rice sheath blight pathogen.</title>
        <authorList>
            <person name="Zheng A."/>
            <person name="Lin R."/>
            <person name="Xu L."/>
            <person name="Qin P."/>
            <person name="Tang C."/>
            <person name="Ai P."/>
            <person name="Zhang D."/>
            <person name="Liu Y."/>
            <person name="Sun Z."/>
            <person name="Feng H."/>
            <person name="Wang Y."/>
            <person name="Chen Y."/>
            <person name="Liang X."/>
            <person name="Fu R."/>
            <person name="Li Q."/>
            <person name="Zhang J."/>
            <person name="Yu X."/>
            <person name="Xie Z."/>
            <person name="Ding L."/>
            <person name="Guan P."/>
            <person name="Tang J."/>
            <person name="Liang Y."/>
            <person name="Wang S."/>
            <person name="Deng Q."/>
            <person name="Li S."/>
            <person name="Zhu J."/>
            <person name="Wang L."/>
            <person name="Liu H."/>
            <person name="Li P."/>
        </authorList>
    </citation>
    <scope>NUCLEOTIDE SEQUENCE [LARGE SCALE GENOMIC DNA]</scope>
    <source>
        <strain evidence="3">AG-1 IA</strain>
    </source>
</reference>
<evidence type="ECO:0000256" key="1">
    <source>
        <dbReference type="SAM" id="MobiDB-lite"/>
    </source>
</evidence>
<dbReference type="Gene3D" id="1.20.58.1710">
    <property type="match status" value="1"/>
</dbReference>
<dbReference type="Proteomes" id="UP000011668">
    <property type="component" value="Unassembled WGS sequence"/>
</dbReference>
<evidence type="ECO:0000313" key="3">
    <source>
        <dbReference type="Proteomes" id="UP000011668"/>
    </source>
</evidence>
<evidence type="ECO:0000313" key="2">
    <source>
        <dbReference type="EMBL" id="ELU38871.1"/>
    </source>
</evidence>
<accession>L8WL27</accession>
<organism evidence="2 3">
    <name type="scientific">Thanatephorus cucumeris (strain AG1-IA)</name>
    <name type="common">Rice sheath blight fungus</name>
    <name type="synonym">Rhizoctonia solani</name>
    <dbReference type="NCBI Taxonomy" id="983506"/>
    <lineage>
        <taxon>Eukaryota</taxon>
        <taxon>Fungi</taxon>
        <taxon>Dikarya</taxon>
        <taxon>Basidiomycota</taxon>
        <taxon>Agaricomycotina</taxon>
        <taxon>Agaricomycetes</taxon>
        <taxon>Cantharellales</taxon>
        <taxon>Ceratobasidiaceae</taxon>
        <taxon>Rhizoctonia</taxon>
        <taxon>Rhizoctonia solani AG-1</taxon>
    </lineage>
</organism>
<dbReference type="EMBL" id="AFRT01002011">
    <property type="protein sequence ID" value="ELU38871.1"/>
    <property type="molecule type" value="Genomic_DNA"/>
</dbReference>
<gene>
    <name evidence="2" type="ORF">AG1IA_07099</name>
</gene>
<name>L8WL27_THACA</name>